<name>A0A0J6VJN8_9HYPH</name>
<dbReference type="RefSeq" id="WP_048462586.1">
    <property type="nucleotide sequence ID" value="NZ_LABX01000032.1"/>
</dbReference>
<evidence type="ECO:0000256" key="4">
    <source>
        <dbReference type="SAM" id="Phobius"/>
    </source>
</evidence>
<dbReference type="PATRIC" id="fig|270351.6.peg.4784"/>
<keyword evidence="2" id="KW-0813">Transport</keyword>
<dbReference type="GO" id="GO:0030313">
    <property type="term" value="C:cell envelope"/>
    <property type="evidence" value="ECO:0007669"/>
    <property type="project" value="TreeGrafter"/>
</dbReference>
<dbReference type="Gene3D" id="2.40.50.100">
    <property type="match status" value="1"/>
</dbReference>
<feature type="signal peptide" evidence="5">
    <location>
        <begin position="1"/>
        <end position="21"/>
    </location>
</feature>
<dbReference type="EMBL" id="LABX01000032">
    <property type="protein sequence ID" value="KMO39346.1"/>
    <property type="molecule type" value="Genomic_DNA"/>
</dbReference>
<keyword evidence="4" id="KW-0812">Transmembrane</keyword>
<dbReference type="InterPro" id="IPR006143">
    <property type="entry name" value="RND_pump_MFP"/>
</dbReference>
<protein>
    <submittedName>
        <fullName evidence="6">RND transporter</fullName>
    </submittedName>
</protein>
<dbReference type="GO" id="GO:0060003">
    <property type="term" value="P:copper ion export"/>
    <property type="evidence" value="ECO:0007669"/>
    <property type="project" value="TreeGrafter"/>
</dbReference>
<feature type="chain" id="PRO_5005283453" evidence="5">
    <location>
        <begin position="22"/>
        <end position="577"/>
    </location>
</feature>
<keyword evidence="5" id="KW-0732">Signal</keyword>
<dbReference type="Gene3D" id="1.10.287.470">
    <property type="entry name" value="Helix hairpin bin"/>
    <property type="match status" value="1"/>
</dbReference>
<accession>A0A0J6VJN8</accession>
<feature type="region of interest" description="Disordered" evidence="3">
    <location>
        <begin position="222"/>
        <end position="255"/>
    </location>
</feature>
<dbReference type="PANTHER" id="PTHR30097:SF4">
    <property type="entry name" value="SLR6042 PROTEIN"/>
    <property type="match status" value="1"/>
</dbReference>
<evidence type="ECO:0000256" key="3">
    <source>
        <dbReference type="SAM" id="MobiDB-lite"/>
    </source>
</evidence>
<feature type="region of interest" description="Disordered" evidence="3">
    <location>
        <begin position="29"/>
        <end position="52"/>
    </location>
</feature>
<dbReference type="OrthoDB" id="7297681at2"/>
<dbReference type="SUPFAM" id="SSF111369">
    <property type="entry name" value="HlyD-like secretion proteins"/>
    <property type="match status" value="1"/>
</dbReference>
<evidence type="ECO:0000256" key="5">
    <source>
        <dbReference type="SAM" id="SignalP"/>
    </source>
</evidence>
<feature type="transmembrane region" description="Helical" evidence="4">
    <location>
        <begin position="173"/>
        <end position="191"/>
    </location>
</feature>
<keyword evidence="4" id="KW-1133">Transmembrane helix</keyword>
<dbReference type="InterPro" id="IPR051909">
    <property type="entry name" value="MFP_Cation_Efflux"/>
</dbReference>
<feature type="compositionally biased region" description="Low complexity" evidence="3">
    <location>
        <begin position="229"/>
        <end position="242"/>
    </location>
</feature>
<comment type="similarity">
    <text evidence="1">Belongs to the membrane fusion protein (MFP) (TC 8.A.1) family.</text>
</comment>
<dbReference type="GO" id="GO:0022857">
    <property type="term" value="F:transmembrane transporter activity"/>
    <property type="evidence" value="ECO:0007669"/>
    <property type="project" value="InterPro"/>
</dbReference>
<keyword evidence="4" id="KW-0472">Membrane</keyword>
<gene>
    <name evidence="6" type="ORF">VP06_04205</name>
</gene>
<feature type="transmembrane region" description="Helical" evidence="4">
    <location>
        <begin position="198"/>
        <end position="217"/>
    </location>
</feature>
<reference evidence="6 7" key="1">
    <citation type="submission" date="2015-03" db="EMBL/GenBank/DDBJ databases">
        <title>Genome sequencing of Methylobacterium aquaticum DSM16371 type strain.</title>
        <authorList>
            <person name="Chaudhry V."/>
            <person name="Patil P.B."/>
        </authorList>
    </citation>
    <scope>NUCLEOTIDE SEQUENCE [LARGE SCALE GENOMIC DNA]</scope>
    <source>
        <strain evidence="6 7">DSM 16371</strain>
    </source>
</reference>
<evidence type="ECO:0000256" key="2">
    <source>
        <dbReference type="ARBA" id="ARBA00022448"/>
    </source>
</evidence>
<evidence type="ECO:0000313" key="7">
    <source>
        <dbReference type="Proteomes" id="UP000035929"/>
    </source>
</evidence>
<organism evidence="6 7">
    <name type="scientific">Methylobacterium aquaticum</name>
    <dbReference type="NCBI Taxonomy" id="270351"/>
    <lineage>
        <taxon>Bacteria</taxon>
        <taxon>Pseudomonadati</taxon>
        <taxon>Pseudomonadota</taxon>
        <taxon>Alphaproteobacteria</taxon>
        <taxon>Hyphomicrobiales</taxon>
        <taxon>Methylobacteriaceae</taxon>
        <taxon>Methylobacterium</taxon>
    </lineage>
</organism>
<dbReference type="GO" id="GO:0015679">
    <property type="term" value="P:plasma membrane copper ion transport"/>
    <property type="evidence" value="ECO:0007669"/>
    <property type="project" value="TreeGrafter"/>
</dbReference>
<dbReference type="AlphaFoldDB" id="A0A0J6VJN8"/>
<proteinExistence type="inferred from homology"/>
<dbReference type="GO" id="GO:0016020">
    <property type="term" value="C:membrane"/>
    <property type="evidence" value="ECO:0007669"/>
    <property type="project" value="InterPro"/>
</dbReference>
<comment type="caution">
    <text evidence="6">The sequence shown here is derived from an EMBL/GenBank/DDBJ whole genome shotgun (WGS) entry which is preliminary data.</text>
</comment>
<sequence length="577" mass="60605">MRVLSAPALRAALLALGFWSAAPTMSVAHEGHDHGNEAQAPPTATAPRGSSSTDTLELVAIARNGRLVVFLDRAGSNEPVTDATVEAQTPDGTVNAAPMPDGSYGLEAHWSLHPGEHEVLFTVTASGATDMFPVTLIVPEPAQVAPAAGGSPWATGLAAAHDFQRHLKEADPLPLAIGGVGFLLGSAVTLLMRGRRYLPATALVVLVVALAFAPRAFAANGHGGTGGSAPAPQAFPMAAPSPGGQDLARRQPDGSIFVPKPTQRVLVVRTVVTASDTLRRTVELPGRIVPDPSASGVVQSSVGGRLSPPESGIFPRLGTQVRKGEVLAYVTPPVQAVDVSDMRQRQGELDQQITILERRVERYRKLAPGGSVSQVQLEDAQAELKGLLDRRAALDNIRQQPEALKAPVDGVIAEANAVAGQMASPGVQVFQIVDPSRLWVEALSFDALARGQDATASTAEGRMLRLAYMGAGLADRSQAVPMHFAVEGAPPELRTGQFVTVLAATDTRQKGLSLPRMSVVRGSNGQSIVYEHTAPERFEPREVRVEPLDAGHVLVVSGVVPGKRIVTQGAELLNQVR</sequence>
<dbReference type="Gene3D" id="2.40.420.20">
    <property type="match status" value="1"/>
</dbReference>
<dbReference type="PANTHER" id="PTHR30097">
    <property type="entry name" value="CATION EFFLUX SYSTEM PROTEIN CUSB"/>
    <property type="match status" value="1"/>
</dbReference>
<dbReference type="NCBIfam" id="TIGR01730">
    <property type="entry name" value="RND_mfp"/>
    <property type="match status" value="1"/>
</dbReference>
<evidence type="ECO:0000313" key="6">
    <source>
        <dbReference type="EMBL" id="KMO39346.1"/>
    </source>
</evidence>
<dbReference type="Proteomes" id="UP000035929">
    <property type="component" value="Unassembled WGS sequence"/>
</dbReference>
<evidence type="ECO:0000256" key="1">
    <source>
        <dbReference type="ARBA" id="ARBA00009477"/>
    </source>
</evidence>